<organism evidence="10 11">
    <name type="scientific">Albibacterium bauzanense</name>
    <dbReference type="NCBI Taxonomy" id="653929"/>
    <lineage>
        <taxon>Bacteria</taxon>
        <taxon>Pseudomonadati</taxon>
        <taxon>Bacteroidota</taxon>
        <taxon>Sphingobacteriia</taxon>
        <taxon>Sphingobacteriales</taxon>
        <taxon>Sphingobacteriaceae</taxon>
        <taxon>Albibacterium</taxon>
    </lineage>
</organism>
<evidence type="ECO:0000313" key="11">
    <source>
        <dbReference type="Proteomes" id="UP000294616"/>
    </source>
</evidence>
<dbReference type="SUPFAM" id="SSF48019">
    <property type="entry name" value="post-AAA+ oligomerization domain-like"/>
    <property type="match status" value="1"/>
</dbReference>
<name>A0A4R1LWM8_9SPHI</name>
<dbReference type="Pfam" id="PF06144">
    <property type="entry name" value="DNA_pol3_delta"/>
    <property type="match status" value="1"/>
</dbReference>
<dbReference type="Gene3D" id="3.40.50.300">
    <property type="entry name" value="P-loop containing nucleotide triphosphate hydrolases"/>
    <property type="match status" value="1"/>
</dbReference>
<keyword evidence="5" id="KW-0235">DNA replication</keyword>
<evidence type="ECO:0000256" key="2">
    <source>
        <dbReference type="ARBA" id="ARBA00017703"/>
    </source>
</evidence>
<dbReference type="PANTHER" id="PTHR34388">
    <property type="entry name" value="DNA POLYMERASE III SUBUNIT DELTA"/>
    <property type="match status" value="1"/>
</dbReference>
<dbReference type="OrthoDB" id="1172326at2"/>
<evidence type="ECO:0000256" key="6">
    <source>
        <dbReference type="ARBA" id="ARBA00022932"/>
    </source>
</evidence>
<dbReference type="EC" id="2.7.7.7" evidence="1"/>
<accession>A0A4R1LWM8</accession>
<reference evidence="10 11" key="1">
    <citation type="submission" date="2019-03" db="EMBL/GenBank/DDBJ databases">
        <title>Genomic Encyclopedia of Archaeal and Bacterial Type Strains, Phase II (KMG-II): from individual species to whole genera.</title>
        <authorList>
            <person name="Goeker M."/>
        </authorList>
    </citation>
    <scope>NUCLEOTIDE SEQUENCE [LARGE SCALE GENOMIC DNA]</scope>
    <source>
        <strain evidence="10 11">DSM 22554</strain>
    </source>
</reference>
<dbReference type="Gene3D" id="1.20.272.10">
    <property type="match status" value="1"/>
</dbReference>
<gene>
    <name evidence="10" type="ORF">C8N28_2177</name>
</gene>
<comment type="similarity">
    <text evidence="7">Belongs to the DNA polymerase HolA subunit family.</text>
</comment>
<dbReference type="SUPFAM" id="SSF52540">
    <property type="entry name" value="P-loop containing nucleoside triphosphate hydrolases"/>
    <property type="match status" value="1"/>
</dbReference>
<dbReference type="InterPro" id="IPR027417">
    <property type="entry name" value="P-loop_NTPase"/>
</dbReference>
<comment type="catalytic activity">
    <reaction evidence="8">
        <text>DNA(n) + a 2'-deoxyribonucleoside 5'-triphosphate = DNA(n+1) + diphosphate</text>
        <dbReference type="Rhea" id="RHEA:22508"/>
        <dbReference type="Rhea" id="RHEA-COMP:17339"/>
        <dbReference type="Rhea" id="RHEA-COMP:17340"/>
        <dbReference type="ChEBI" id="CHEBI:33019"/>
        <dbReference type="ChEBI" id="CHEBI:61560"/>
        <dbReference type="ChEBI" id="CHEBI:173112"/>
        <dbReference type="EC" id="2.7.7.7"/>
    </reaction>
</comment>
<feature type="domain" description="DNA polymerase III delta N-terminal" evidence="9">
    <location>
        <begin position="19"/>
        <end position="133"/>
    </location>
</feature>
<dbReference type="GO" id="GO:0003677">
    <property type="term" value="F:DNA binding"/>
    <property type="evidence" value="ECO:0007669"/>
    <property type="project" value="InterPro"/>
</dbReference>
<dbReference type="RefSeq" id="WP_132224672.1">
    <property type="nucleotide sequence ID" value="NZ_SMGO01000002.1"/>
</dbReference>
<evidence type="ECO:0000259" key="9">
    <source>
        <dbReference type="Pfam" id="PF06144"/>
    </source>
</evidence>
<dbReference type="AlphaFoldDB" id="A0A4R1LWM8"/>
<proteinExistence type="inferred from homology"/>
<dbReference type="InterPro" id="IPR008921">
    <property type="entry name" value="DNA_pol3_clamp-load_cplx_C"/>
</dbReference>
<keyword evidence="6" id="KW-0239">DNA-directed DNA polymerase</keyword>
<keyword evidence="11" id="KW-1185">Reference proteome</keyword>
<keyword evidence="3" id="KW-0808">Transferase</keyword>
<dbReference type="NCBIfam" id="TIGR01128">
    <property type="entry name" value="holA"/>
    <property type="match status" value="1"/>
</dbReference>
<sequence length="335" mass="38388">MTFQQLITDLKNRKFSPVYLLHGEEPYYIDAVSNYIEKNALSEAEKGFNQTILYGKETDFITIVNNAKRYPMMAEYQVVLVKEAQNLEWNKDSAEILRAYLENPLRSTILVLCYKYAKFDKRKKIFKLMDKGVVLESNKIYDNKVAGWITDYTESAGRKVHPAAASLMAEYLGTDLSKLVNELDKIFLNVPKTREINNEDVQNNIGISKDFNVFELNKALAYKDVLKANQIVDYFTANPRSNPAPVVLGALGTYFIKILKCHYAEDKSKAGISKLIGVHSFFVDEYLVAGRNYNKWKTFQIISLLREYDLKSKGVDTANNDIGPLLKELVYKILH</sequence>
<dbReference type="InterPro" id="IPR005790">
    <property type="entry name" value="DNA_polIII_delta"/>
</dbReference>
<evidence type="ECO:0000313" key="10">
    <source>
        <dbReference type="EMBL" id="TCK83575.1"/>
    </source>
</evidence>
<protein>
    <recommendedName>
        <fullName evidence="2">DNA polymerase III subunit delta</fullName>
        <ecNumber evidence="1">2.7.7.7</ecNumber>
    </recommendedName>
</protein>
<dbReference type="GO" id="GO:0006261">
    <property type="term" value="P:DNA-templated DNA replication"/>
    <property type="evidence" value="ECO:0007669"/>
    <property type="project" value="TreeGrafter"/>
</dbReference>
<dbReference type="PANTHER" id="PTHR34388:SF1">
    <property type="entry name" value="DNA POLYMERASE III SUBUNIT DELTA"/>
    <property type="match status" value="1"/>
</dbReference>
<evidence type="ECO:0000256" key="8">
    <source>
        <dbReference type="ARBA" id="ARBA00049244"/>
    </source>
</evidence>
<evidence type="ECO:0000256" key="7">
    <source>
        <dbReference type="ARBA" id="ARBA00034754"/>
    </source>
</evidence>
<dbReference type="GO" id="GO:0009360">
    <property type="term" value="C:DNA polymerase III complex"/>
    <property type="evidence" value="ECO:0007669"/>
    <property type="project" value="InterPro"/>
</dbReference>
<evidence type="ECO:0000256" key="5">
    <source>
        <dbReference type="ARBA" id="ARBA00022705"/>
    </source>
</evidence>
<dbReference type="GO" id="GO:0003887">
    <property type="term" value="F:DNA-directed DNA polymerase activity"/>
    <property type="evidence" value="ECO:0007669"/>
    <property type="project" value="UniProtKB-KW"/>
</dbReference>
<evidence type="ECO:0000256" key="4">
    <source>
        <dbReference type="ARBA" id="ARBA00022695"/>
    </source>
</evidence>
<evidence type="ECO:0000256" key="3">
    <source>
        <dbReference type="ARBA" id="ARBA00022679"/>
    </source>
</evidence>
<keyword evidence="4" id="KW-0548">Nucleotidyltransferase</keyword>
<dbReference type="Gene3D" id="1.10.8.60">
    <property type="match status" value="1"/>
</dbReference>
<dbReference type="InterPro" id="IPR010372">
    <property type="entry name" value="DNA_pol3_delta_N"/>
</dbReference>
<comment type="caution">
    <text evidence="10">The sequence shown here is derived from an EMBL/GenBank/DDBJ whole genome shotgun (WGS) entry which is preliminary data.</text>
</comment>
<dbReference type="Proteomes" id="UP000294616">
    <property type="component" value="Unassembled WGS sequence"/>
</dbReference>
<evidence type="ECO:0000256" key="1">
    <source>
        <dbReference type="ARBA" id="ARBA00012417"/>
    </source>
</evidence>
<dbReference type="EMBL" id="SMGO01000002">
    <property type="protein sequence ID" value="TCK83575.1"/>
    <property type="molecule type" value="Genomic_DNA"/>
</dbReference>